<proteinExistence type="predicted"/>
<dbReference type="SUPFAM" id="SSF58104">
    <property type="entry name" value="Methyl-accepting chemotaxis protein (MCP) signaling domain"/>
    <property type="match status" value="1"/>
</dbReference>
<dbReference type="PATRIC" id="fig|889378.3.peg.2007"/>
<feature type="domain" description="Methyl-accepting transducer" evidence="2">
    <location>
        <begin position="38"/>
        <end position="162"/>
    </location>
</feature>
<dbReference type="Gene3D" id="1.10.287.950">
    <property type="entry name" value="Methyl-accepting chemotaxis protein"/>
    <property type="match status" value="1"/>
</dbReference>
<dbReference type="PROSITE" id="PS50111">
    <property type="entry name" value="CHEMOTAXIS_TRANSDUC_2"/>
    <property type="match status" value="1"/>
</dbReference>
<keyword evidence="4" id="KW-1185">Reference proteome</keyword>
<dbReference type="GO" id="GO:0007165">
    <property type="term" value="P:signal transduction"/>
    <property type="evidence" value="ECO:0007669"/>
    <property type="project" value="UniProtKB-KW"/>
</dbReference>
<keyword evidence="1" id="KW-0807">Transducer</keyword>
<dbReference type="EMBL" id="CP003282">
    <property type="protein sequence ID" value="AFG38070.1"/>
    <property type="molecule type" value="Genomic_DNA"/>
</dbReference>
<dbReference type="Proteomes" id="UP000007383">
    <property type="component" value="Chromosome"/>
</dbReference>
<dbReference type="eggNOG" id="COG0840">
    <property type="taxonomic scope" value="Bacteria"/>
</dbReference>
<dbReference type="HOGENOM" id="CLU_462236_0_0_12"/>
<dbReference type="RefSeq" id="WP_014456053.1">
    <property type="nucleotide sequence ID" value="NC_017098.1"/>
</dbReference>
<organism evidence="3 4">
    <name type="scientific">Spirochaeta africana (strain ATCC 700263 / DSM 8902 / Z-7692)</name>
    <dbReference type="NCBI Taxonomy" id="889378"/>
    <lineage>
        <taxon>Bacteria</taxon>
        <taxon>Pseudomonadati</taxon>
        <taxon>Spirochaetota</taxon>
        <taxon>Spirochaetia</taxon>
        <taxon>Spirochaetales</taxon>
        <taxon>Spirochaetaceae</taxon>
        <taxon>Spirochaeta</taxon>
    </lineage>
</organism>
<dbReference type="STRING" id="889378.Spiaf_2021"/>
<protein>
    <recommendedName>
        <fullName evidence="2">Methyl-accepting transducer domain-containing protein</fullName>
    </recommendedName>
</protein>
<evidence type="ECO:0000313" key="3">
    <source>
        <dbReference type="EMBL" id="AFG38070.1"/>
    </source>
</evidence>
<name>H9UKM7_SPIAZ</name>
<evidence type="ECO:0000256" key="1">
    <source>
        <dbReference type="PROSITE-ProRule" id="PRU00284"/>
    </source>
</evidence>
<dbReference type="OrthoDB" id="349914at2"/>
<dbReference type="InterPro" id="IPR004089">
    <property type="entry name" value="MCPsignal_dom"/>
</dbReference>
<reference evidence="4" key="1">
    <citation type="journal article" date="2013" name="Stand. Genomic Sci.">
        <title>Complete genome sequence of the halophilic bacterium Spirochaeta africana type strain (Z-7692(T)) from the alkaline Lake Magadi in the East African Rift.</title>
        <authorList>
            <person name="Liolos K."/>
            <person name="Abt B."/>
            <person name="Scheuner C."/>
            <person name="Teshima H."/>
            <person name="Held B."/>
            <person name="Lapidus A."/>
            <person name="Nolan M."/>
            <person name="Lucas S."/>
            <person name="Deshpande S."/>
            <person name="Cheng J.F."/>
            <person name="Tapia R."/>
            <person name="Goodwin L.A."/>
            <person name="Pitluck S."/>
            <person name="Pagani I."/>
            <person name="Ivanova N."/>
            <person name="Mavromatis K."/>
            <person name="Mikhailova N."/>
            <person name="Huntemann M."/>
            <person name="Pati A."/>
            <person name="Chen A."/>
            <person name="Palaniappan K."/>
            <person name="Land M."/>
            <person name="Rohde M."/>
            <person name="Tindall B.J."/>
            <person name="Detter J.C."/>
            <person name="Goker M."/>
            <person name="Bristow J."/>
            <person name="Eisen J.A."/>
            <person name="Markowitz V."/>
            <person name="Hugenholtz P."/>
            <person name="Woyke T."/>
            <person name="Klenk H.P."/>
            <person name="Kyrpides N.C."/>
        </authorList>
    </citation>
    <scope>NUCLEOTIDE SEQUENCE</scope>
    <source>
        <strain evidence="4">ATCC 700263 / DSM 8902 / Z-7692</strain>
    </source>
</reference>
<dbReference type="KEGG" id="sfc:Spiaf_2021"/>
<dbReference type="GO" id="GO:0016020">
    <property type="term" value="C:membrane"/>
    <property type="evidence" value="ECO:0007669"/>
    <property type="project" value="InterPro"/>
</dbReference>
<evidence type="ECO:0000259" key="2">
    <source>
        <dbReference type="PROSITE" id="PS50111"/>
    </source>
</evidence>
<dbReference type="AlphaFoldDB" id="H9UKM7"/>
<accession>H9UKM7</accession>
<sequence>MELHSIALRDTLIDTLHELIDHTESVYLSLARQYPVLITEMQRSMDTSAAMVGSLAARSEDSSEVSEAVRTTTAVVAKASRDFQTMLTNDDSVFAAMAEGIGHLSSLEDLITRIRVDSEQMELISLNALTVALKAGSSGRAFSFITEELQRIAAKTIALTRDTTRKGQQVGELFREFRDDVTAARHQEQELFQSVQPQLEGCIHDFRQGVAHVHEVFTGMQASSTRIKQPLMTIMQEIQQQDIIKQSIDHVILTLQQMEGGHDADDREAMLDELSFLIALPDLARTVLQEVRDRITRSLEVFDLEARNAHQVMEEVEASRRERLNHLFARGEKTLMADWYSASETLLQDLFQQMRSAMHRKESLSHESRDLVQSVFQIEHNFNSFQTIISRFQNINMASRIEVAKSTVLSSMDTTIDEMNSLTERITDHVQEALDAVQQFISSTNSSITTYRRMIDEQKTRVESLFSEIRTSFSQLHRAQGEMSSQAADFSLFSHSFQNLFESTQHDLNGLRSLLHDLDSIFTTLDRVKQEAAGQRDGILQRMGLDSWDIESQKLVQLIDKFTIYTHKQAAGQLGGFSVDDTSADSGEVTLF</sequence>
<gene>
    <name evidence="3" type="ordered locus">Spiaf_2021</name>
</gene>
<evidence type="ECO:0000313" key="4">
    <source>
        <dbReference type="Proteomes" id="UP000007383"/>
    </source>
</evidence>